<comment type="caution">
    <text evidence="1">The sequence shown here is derived from an EMBL/GenBank/DDBJ whole genome shotgun (WGS) entry which is preliminary data.</text>
</comment>
<organism evidence="1 2">
    <name type="scientific">Nibrella saemangeumensis</name>
    <dbReference type="NCBI Taxonomy" id="1084526"/>
    <lineage>
        <taxon>Bacteria</taxon>
        <taxon>Pseudomonadati</taxon>
        <taxon>Bacteroidota</taxon>
        <taxon>Cytophagia</taxon>
        <taxon>Cytophagales</taxon>
        <taxon>Spirosomataceae</taxon>
        <taxon>Nibrella</taxon>
    </lineage>
</organism>
<keyword evidence="2" id="KW-1185">Reference proteome</keyword>
<sequence>MLQVLGKSLNIKTVMQLTWGKYNKLASSIIAPFYELFVTVRISYD</sequence>
<protein>
    <submittedName>
        <fullName evidence="1">Uncharacterized protein</fullName>
    </submittedName>
</protein>
<dbReference type="Proteomes" id="UP001501175">
    <property type="component" value="Unassembled WGS sequence"/>
</dbReference>
<evidence type="ECO:0000313" key="1">
    <source>
        <dbReference type="EMBL" id="GAA4461082.1"/>
    </source>
</evidence>
<name>A0ABP8N4B6_9BACT</name>
<dbReference type="EMBL" id="BAABHD010000053">
    <property type="protein sequence ID" value="GAA4461082.1"/>
    <property type="molecule type" value="Genomic_DNA"/>
</dbReference>
<reference evidence="2" key="1">
    <citation type="journal article" date="2019" name="Int. J. Syst. Evol. Microbiol.">
        <title>The Global Catalogue of Microorganisms (GCM) 10K type strain sequencing project: providing services to taxonomists for standard genome sequencing and annotation.</title>
        <authorList>
            <consortium name="The Broad Institute Genomics Platform"/>
            <consortium name="The Broad Institute Genome Sequencing Center for Infectious Disease"/>
            <person name="Wu L."/>
            <person name="Ma J."/>
        </authorList>
    </citation>
    <scope>NUCLEOTIDE SEQUENCE [LARGE SCALE GENOMIC DNA]</scope>
    <source>
        <strain evidence="2">JCM 17927</strain>
    </source>
</reference>
<evidence type="ECO:0000313" key="2">
    <source>
        <dbReference type="Proteomes" id="UP001501175"/>
    </source>
</evidence>
<proteinExistence type="predicted"/>
<accession>A0ABP8N4B6</accession>
<gene>
    <name evidence="1" type="ORF">GCM10023189_36380</name>
</gene>